<feature type="transmembrane region" description="Helical" evidence="7">
    <location>
        <begin position="273"/>
        <end position="290"/>
    </location>
</feature>
<feature type="transmembrane region" description="Helical" evidence="7">
    <location>
        <begin position="189"/>
        <end position="211"/>
    </location>
</feature>
<sequence length="305" mass="34915">MAKHHKEKLLRTRSDKIFDAVNMVFIVLVLILCAYPIYYTIIASFSDPNAVITGEVLLWPVRVTLDSYRSVFDYRLVWTGYRNTIFYTVLGTIYNLILLLPASYGLSRKTLKGRNLLMAYFVFTMYFQGGTIPFYLLIRNMGLIDNPVVLIIPAAVSVYNMIITRTYFSSFPEELREAAKIDGASEFRIFWQVVLPLSGAIVSVMVLYHAVGRWNSYFHALLFINSSEYYPLQLVLRQVLLMNQSIGTDTAGMSAEALADMLRRQRMAETMKYSLIIIANLPVMLMYPFVQKYFVKGIMIGSLKG</sequence>
<dbReference type="Pfam" id="PF00528">
    <property type="entry name" value="BPD_transp_1"/>
    <property type="match status" value="1"/>
</dbReference>
<accession>A0A9D1TBF2</accession>
<dbReference type="GO" id="GO:0055085">
    <property type="term" value="P:transmembrane transport"/>
    <property type="evidence" value="ECO:0007669"/>
    <property type="project" value="InterPro"/>
</dbReference>
<keyword evidence="2 7" id="KW-0813">Transport</keyword>
<evidence type="ECO:0000256" key="5">
    <source>
        <dbReference type="ARBA" id="ARBA00022989"/>
    </source>
</evidence>
<dbReference type="InterPro" id="IPR000515">
    <property type="entry name" value="MetI-like"/>
</dbReference>
<dbReference type="SUPFAM" id="SSF161098">
    <property type="entry name" value="MetI-like"/>
    <property type="match status" value="1"/>
</dbReference>
<keyword evidence="6 7" id="KW-0472">Membrane</keyword>
<keyword evidence="5 7" id="KW-1133">Transmembrane helix</keyword>
<dbReference type="AlphaFoldDB" id="A0A9D1TBF2"/>
<dbReference type="CDD" id="cd06261">
    <property type="entry name" value="TM_PBP2"/>
    <property type="match status" value="1"/>
</dbReference>
<gene>
    <name evidence="9" type="ORF">IAA64_02500</name>
</gene>
<comment type="caution">
    <text evidence="9">The sequence shown here is derived from an EMBL/GenBank/DDBJ whole genome shotgun (WGS) entry which is preliminary data.</text>
</comment>
<evidence type="ECO:0000256" key="1">
    <source>
        <dbReference type="ARBA" id="ARBA00004651"/>
    </source>
</evidence>
<keyword evidence="4 7" id="KW-0812">Transmembrane</keyword>
<feature type="transmembrane region" description="Helical" evidence="7">
    <location>
        <begin position="20"/>
        <end position="41"/>
    </location>
</feature>
<feature type="transmembrane region" description="Helical" evidence="7">
    <location>
        <begin position="85"/>
        <end position="104"/>
    </location>
</feature>
<keyword evidence="3" id="KW-1003">Cell membrane</keyword>
<dbReference type="InterPro" id="IPR035906">
    <property type="entry name" value="MetI-like_sf"/>
</dbReference>
<evidence type="ECO:0000256" key="2">
    <source>
        <dbReference type="ARBA" id="ARBA00022448"/>
    </source>
</evidence>
<evidence type="ECO:0000256" key="6">
    <source>
        <dbReference type="ARBA" id="ARBA00023136"/>
    </source>
</evidence>
<comment type="subcellular location">
    <subcellularLocation>
        <location evidence="1 7">Cell membrane</location>
        <topology evidence="1 7">Multi-pass membrane protein</topology>
    </subcellularLocation>
</comment>
<evidence type="ECO:0000313" key="9">
    <source>
        <dbReference type="EMBL" id="HIV26814.1"/>
    </source>
</evidence>
<protein>
    <submittedName>
        <fullName evidence="9">Carbohydrate ABC transporter permease</fullName>
    </submittedName>
</protein>
<dbReference type="GO" id="GO:0005886">
    <property type="term" value="C:plasma membrane"/>
    <property type="evidence" value="ECO:0007669"/>
    <property type="project" value="UniProtKB-SubCell"/>
</dbReference>
<reference evidence="9" key="1">
    <citation type="submission" date="2020-10" db="EMBL/GenBank/DDBJ databases">
        <authorList>
            <person name="Gilroy R."/>
        </authorList>
    </citation>
    <scope>NUCLEOTIDE SEQUENCE</scope>
    <source>
        <strain evidence="9">CHK183-6373</strain>
    </source>
</reference>
<reference evidence="9" key="2">
    <citation type="journal article" date="2021" name="PeerJ">
        <title>Extensive microbial diversity within the chicken gut microbiome revealed by metagenomics and culture.</title>
        <authorList>
            <person name="Gilroy R."/>
            <person name="Ravi A."/>
            <person name="Getino M."/>
            <person name="Pursley I."/>
            <person name="Horton D.L."/>
            <person name="Alikhan N.F."/>
            <person name="Baker D."/>
            <person name="Gharbi K."/>
            <person name="Hall N."/>
            <person name="Watson M."/>
            <person name="Adriaenssens E.M."/>
            <person name="Foster-Nyarko E."/>
            <person name="Jarju S."/>
            <person name="Secka A."/>
            <person name="Antonio M."/>
            <person name="Oren A."/>
            <person name="Chaudhuri R.R."/>
            <person name="La Ragione R."/>
            <person name="Hildebrand F."/>
            <person name="Pallen M.J."/>
        </authorList>
    </citation>
    <scope>NUCLEOTIDE SEQUENCE</scope>
    <source>
        <strain evidence="9">CHK183-6373</strain>
    </source>
</reference>
<evidence type="ECO:0000259" key="8">
    <source>
        <dbReference type="PROSITE" id="PS50928"/>
    </source>
</evidence>
<comment type="similarity">
    <text evidence="7">Belongs to the binding-protein-dependent transport system permease family.</text>
</comment>
<feature type="transmembrane region" description="Helical" evidence="7">
    <location>
        <begin position="116"/>
        <end position="136"/>
    </location>
</feature>
<name>A0A9D1TBF2_9FIRM</name>
<dbReference type="EMBL" id="DVOT01000048">
    <property type="protein sequence ID" value="HIV26814.1"/>
    <property type="molecule type" value="Genomic_DNA"/>
</dbReference>
<evidence type="ECO:0000256" key="3">
    <source>
        <dbReference type="ARBA" id="ARBA00022475"/>
    </source>
</evidence>
<dbReference type="PROSITE" id="PS50928">
    <property type="entry name" value="ABC_TM1"/>
    <property type="match status" value="1"/>
</dbReference>
<evidence type="ECO:0000256" key="7">
    <source>
        <dbReference type="RuleBase" id="RU363032"/>
    </source>
</evidence>
<feature type="domain" description="ABC transmembrane type-1" evidence="8">
    <location>
        <begin position="81"/>
        <end position="286"/>
    </location>
</feature>
<proteinExistence type="inferred from homology"/>
<evidence type="ECO:0000256" key="4">
    <source>
        <dbReference type="ARBA" id="ARBA00022692"/>
    </source>
</evidence>
<dbReference type="PANTHER" id="PTHR43744">
    <property type="entry name" value="ABC TRANSPORTER PERMEASE PROTEIN MG189-RELATED-RELATED"/>
    <property type="match status" value="1"/>
</dbReference>
<evidence type="ECO:0000313" key="10">
    <source>
        <dbReference type="Proteomes" id="UP000886884"/>
    </source>
</evidence>
<dbReference type="Proteomes" id="UP000886884">
    <property type="component" value="Unassembled WGS sequence"/>
</dbReference>
<dbReference type="Gene3D" id="1.10.3720.10">
    <property type="entry name" value="MetI-like"/>
    <property type="match status" value="1"/>
</dbReference>
<dbReference type="PANTHER" id="PTHR43744:SF9">
    <property type="entry name" value="POLYGALACTURONAN_RHAMNOGALACTURONAN TRANSPORT SYSTEM PERMEASE PROTEIN YTCP"/>
    <property type="match status" value="1"/>
</dbReference>
<organism evidence="9 10">
    <name type="scientific">Candidatus Ornithocaccomicrobium faecavium</name>
    <dbReference type="NCBI Taxonomy" id="2840890"/>
    <lineage>
        <taxon>Bacteria</taxon>
        <taxon>Bacillati</taxon>
        <taxon>Bacillota</taxon>
        <taxon>Clostridia</taxon>
        <taxon>Candidatus Ornithocaccomicrobium</taxon>
    </lineage>
</organism>